<dbReference type="PANTHER" id="PTHR46421:SF1">
    <property type="entry name" value="PROGRAMMED CELL DEATH PROTEIN 2-LIKE"/>
    <property type="match status" value="1"/>
</dbReference>
<organism evidence="3 4">
    <name type="scientific">Leishmania orientalis</name>
    <dbReference type="NCBI Taxonomy" id="2249476"/>
    <lineage>
        <taxon>Eukaryota</taxon>
        <taxon>Discoba</taxon>
        <taxon>Euglenozoa</taxon>
        <taxon>Kinetoplastea</taxon>
        <taxon>Metakinetoplastina</taxon>
        <taxon>Trypanosomatida</taxon>
        <taxon>Trypanosomatidae</taxon>
        <taxon>Leishmaniinae</taxon>
        <taxon>Leishmania</taxon>
    </lineage>
</organism>
<dbReference type="InterPro" id="IPR007320">
    <property type="entry name" value="PDCD2_C"/>
</dbReference>
<accession>A0A836G9I9</accession>
<evidence type="ECO:0000256" key="1">
    <source>
        <dbReference type="SAM" id="MobiDB-lite"/>
    </source>
</evidence>
<evidence type="ECO:0000313" key="4">
    <source>
        <dbReference type="Proteomes" id="UP000674143"/>
    </source>
</evidence>
<dbReference type="GeneID" id="92357080"/>
<dbReference type="EMBL" id="JAFHLR010000034">
    <property type="protein sequence ID" value="KAG5467994.1"/>
    <property type="molecule type" value="Genomic_DNA"/>
</dbReference>
<feature type="domain" description="Programmed cell death protein 2 C-terminal" evidence="2">
    <location>
        <begin position="301"/>
        <end position="407"/>
    </location>
</feature>
<evidence type="ECO:0000313" key="3">
    <source>
        <dbReference type="EMBL" id="KAG5467994.1"/>
    </source>
</evidence>
<proteinExistence type="predicted"/>
<evidence type="ECO:0000259" key="2">
    <source>
        <dbReference type="Pfam" id="PF04194"/>
    </source>
</evidence>
<protein>
    <recommendedName>
        <fullName evidence="2">Programmed cell death protein 2 C-terminal domain-containing protein</fullName>
    </recommendedName>
</protein>
<dbReference type="KEGG" id="loi:92357080"/>
<feature type="region of interest" description="Disordered" evidence="1">
    <location>
        <begin position="159"/>
        <end position="203"/>
    </location>
</feature>
<dbReference type="AlphaFoldDB" id="A0A836G9I9"/>
<reference evidence="4" key="2">
    <citation type="journal article" date="2021" name="Sci. Data">
        <title>Chromosome-scale genome sequencing, assembly and annotation of six genomes from subfamily Leishmaniinae.</title>
        <authorList>
            <person name="Almutairi H."/>
            <person name="Urbaniak M.D."/>
            <person name="Bates M.D."/>
            <person name="Jariyapan N."/>
            <person name="Kwakye-Nuako G."/>
            <person name="Thomaz Soccol V."/>
            <person name="Al-Salem W.S."/>
            <person name="Dillon R.J."/>
            <person name="Bates P.A."/>
            <person name="Gatherer D."/>
        </authorList>
    </citation>
    <scope>NUCLEOTIDE SEQUENCE [LARGE SCALE GENOMIC DNA]</scope>
</reference>
<dbReference type="RefSeq" id="XP_067059796.1">
    <property type="nucleotide sequence ID" value="XM_067203146.1"/>
</dbReference>
<dbReference type="InterPro" id="IPR052815">
    <property type="entry name" value="PDCD2-like_regulator"/>
</dbReference>
<dbReference type="PANTHER" id="PTHR46421">
    <property type="entry name" value="PROGRAMMED CELL DEATH PROTEIN 2-LIKE"/>
    <property type="match status" value="1"/>
</dbReference>
<gene>
    <name evidence="3" type="ORF">LSCM4_01081</name>
</gene>
<feature type="compositionally biased region" description="Basic and acidic residues" evidence="1">
    <location>
        <begin position="159"/>
        <end position="172"/>
    </location>
</feature>
<feature type="compositionally biased region" description="Acidic residues" evidence="1">
    <location>
        <begin position="180"/>
        <end position="189"/>
    </location>
</feature>
<keyword evidence="4" id="KW-1185">Reference proteome</keyword>
<comment type="caution">
    <text evidence="3">The sequence shown here is derived from an EMBL/GenBank/DDBJ whole genome shotgun (WGS) entry which is preliminary data.</text>
</comment>
<dbReference type="Proteomes" id="UP000674143">
    <property type="component" value="Unassembled WGS sequence"/>
</dbReference>
<name>A0A836G9I9_9TRYP</name>
<sequence>MNDNDLLPVWIGTPQRGATPEDVADPYTSKIGGQAVYFRVGARATEQRSAAALSKHFQCPQCKSTSQVSLLCQVYAPLEVYDRVLYVLTCAACTRRPIATASLQIGTPMPKLTPGTSKKNDLAAATAAKSITSFCFALRSQNFNHEYFAELQKQLRTEAQKAAEAQKEKAEKGAPLFGGGDDDWGDDADNWGTGDKPAEEARPSAAALHAGLGSTDGAVEAAPKEQSAFPLASRGMTAPLKGALYTRGVPLDLYEEPLPKRRKEPSIEEQLAAAESMYGSCAALDTSGFEEDDEAPAETCVREYMEQMERFPSQCVRWCPGGAPLRTSTMPIGVNGSSLPPPCPACGAARQFEMQLTAPVVYYLTKDIGEVRNTALHFSNVLVYTCSGNCYNADSNLPYFPEYVVVEDEL</sequence>
<reference evidence="4" key="1">
    <citation type="journal article" date="2021" name="Microbiol. Resour. Announc.">
        <title>LGAAP: Leishmaniinae Genome Assembly and Annotation Pipeline.</title>
        <authorList>
            <person name="Almutairi H."/>
            <person name="Urbaniak M.D."/>
            <person name="Bates M.D."/>
            <person name="Jariyapan N."/>
            <person name="Kwakye-Nuako G."/>
            <person name="Thomaz-Soccol V."/>
            <person name="Al-Salem W.S."/>
            <person name="Dillon R.J."/>
            <person name="Bates P.A."/>
            <person name="Gatherer D."/>
        </authorList>
    </citation>
    <scope>NUCLEOTIDE SEQUENCE [LARGE SCALE GENOMIC DNA]</scope>
</reference>
<dbReference type="Pfam" id="PF04194">
    <property type="entry name" value="PDCD2_C"/>
    <property type="match status" value="1"/>
</dbReference>
<dbReference type="GO" id="GO:0005737">
    <property type="term" value="C:cytoplasm"/>
    <property type="evidence" value="ECO:0007669"/>
    <property type="project" value="InterPro"/>
</dbReference>